<sequence length="150" mass="16064">MLDNTEFEWVSADATPVLLYPGFTSDDAMVEPGEITAAVYDSSDGIALYGNRDKVLALLLRLADAVRNAPPVPTTEACIAASADPSTWKPGPLTEALAPITRAWPLCDSETPQPIAADPRLATCSDCVDAFNERGPLTLLRLVHFLPDQP</sequence>
<evidence type="ECO:0000313" key="1">
    <source>
        <dbReference type="EMBL" id="GGR80695.1"/>
    </source>
</evidence>
<reference evidence="1" key="1">
    <citation type="journal article" date="2014" name="Int. J. Syst. Evol. Microbiol.">
        <title>Complete genome sequence of Corynebacterium casei LMG S-19264T (=DSM 44701T), isolated from a smear-ripened cheese.</title>
        <authorList>
            <consortium name="US DOE Joint Genome Institute (JGI-PGF)"/>
            <person name="Walter F."/>
            <person name="Albersmeier A."/>
            <person name="Kalinowski J."/>
            <person name="Ruckert C."/>
        </authorList>
    </citation>
    <scope>NUCLEOTIDE SEQUENCE</scope>
    <source>
        <strain evidence="1">JCM 4386</strain>
    </source>
</reference>
<dbReference type="RefSeq" id="WP_190148889.1">
    <property type="nucleotide sequence ID" value="NZ_BMTL01000007.1"/>
</dbReference>
<evidence type="ECO:0000313" key="2">
    <source>
        <dbReference type="Proteomes" id="UP000606194"/>
    </source>
</evidence>
<comment type="caution">
    <text evidence="1">The sequence shown here is derived from an EMBL/GenBank/DDBJ whole genome shotgun (WGS) entry which is preliminary data.</text>
</comment>
<dbReference type="AlphaFoldDB" id="A0A918L2J0"/>
<proteinExistence type="predicted"/>
<organism evidence="1 2">
    <name type="scientific">Streptomyces humidus</name>
    <dbReference type="NCBI Taxonomy" id="52259"/>
    <lineage>
        <taxon>Bacteria</taxon>
        <taxon>Bacillati</taxon>
        <taxon>Actinomycetota</taxon>
        <taxon>Actinomycetes</taxon>
        <taxon>Kitasatosporales</taxon>
        <taxon>Streptomycetaceae</taxon>
        <taxon>Streptomyces</taxon>
    </lineage>
</organism>
<dbReference type="Proteomes" id="UP000606194">
    <property type="component" value="Unassembled WGS sequence"/>
</dbReference>
<dbReference type="EMBL" id="BMTL01000007">
    <property type="protein sequence ID" value="GGR80695.1"/>
    <property type="molecule type" value="Genomic_DNA"/>
</dbReference>
<accession>A0A918L2J0</accession>
<reference evidence="1" key="2">
    <citation type="submission" date="2020-09" db="EMBL/GenBank/DDBJ databases">
        <authorList>
            <person name="Sun Q."/>
            <person name="Ohkuma M."/>
        </authorList>
    </citation>
    <scope>NUCLEOTIDE SEQUENCE</scope>
    <source>
        <strain evidence="1">JCM 4386</strain>
    </source>
</reference>
<name>A0A918L2J0_9ACTN</name>
<keyword evidence="2" id="KW-1185">Reference proteome</keyword>
<gene>
    <name evidence="1" type="ORF">GCM10010269_19790</name>
</gene>
<protein>
    <submittedName>
        <fullName evidence="1">Uncharacterized protein</fullName>
    </submittedName>
</protein>